<evidence type="ECO:0000256" key="2">
    <source>
        <dbReference type="SAM" id="Phobius"/>
    </source>
</evidence>
<dbReference type="EMBL" id="CAUYUJ010017279">
    <property type="protein sequence ID" value="CAK0873403.1"/>
    <property type="molecule type" value="Genomic_DNA"/>
</dbReference>
<keyword evidence="2" id="KW-1133">Transmembrane helix</keyword>
<evidence type="ECO:0000313" key="3">
    <source>
        <dbReference type="EMBL" id="CAK0873403.1"/>
    </source>
</evidence>
<keyword evidence="2" id="KW-0472">Membrane</keyword>
<name>A0ABN9VJH0_9DINO</name>
<dbReference type="Proteomes" id="UP001189429">
    <property type="component" value="Unassembled WGS sequence"/>
</dbReference>
<keyword evidence="2" id="KW-0812">Transmembrane</keyword>
<protein>
    <submittedName>
        <fullName evidence="3">Uncharacterized protein</fullName>
    </submittedName>
</protein>
<gene>
    <name evidence="3" type="ORF">PCOR1329_LOCUS58623</name>
</gene>
<feature type="transmembrane region" description="Helical" evidence="2">
    <location>
        <begin position="125"/>
        <end position="147"/>
    </location>
</feature>
<evidence type="ECO:0000313" key="4">
    <source>
        <dbReference type="Proteomes" id="UP001189429"/>
    </source>
</evidence>
<feature type="transmembrane region" description="Helical" evidence="2">
    <location>
        <begin position="63"/>
        <end position="88"/>
    </location>
</feature>
<feature type="region of interest" description="Disordered" evidence="1">
    <location>
        <begin position="31"/>
        <end position="55"/>
    </location>
</feature>
<sequence length="151" mass="15992">MCSSARMSRDGVAGLPIAQLALAPLWPRGLGGGSRGRPRPPAPRGKPGHSGPMRLTSTSSRPLWVRAPVSFVLLLLLVLVLLLLPFVLIVPSVLPFAFCPLLTVLFASFAFCPLLIVLSSSSRQLCPLLIVFVSAAQLLLLFAPALASTSR</sequence>
<evidence type="ECO:0000256" key="1">
    <source>
        <dbReference type="SAM" id="MobiDB-lite"/>
    </source>
</evidence>
<reference evidence="3" key="1">
    <citation type="submission" date="2023-10" db="EMBL/GenBank/DDBJ databases">
        <authorList>
            <person name="Chen Y."/>
            <person name="Shah S."/>
            <person name="Dougan E. K."/>
            <person name="Thang M."/>
            <person name="Chan C."/>
        </authorList>
    </citation>
    <scope>NUCLEOTIDE SEQUENCE [LARGE SCALE GENOMIC DNA]</scope>
</reference>
<proteinExistence type="predicted"/>
<feature type="transmembrane region" description="Helical" evidence="2">
    <location>
        <begin position="94"/>
        <end position="118"/>
    </location>
</feature>
<comment type="caution">
    <text evidence="3">The sequence shown here is derived from an EMBL/GenBank/DDBJ whole genome shotgun (WGS) entry which is preliminary data.</text>
</comment>
<keyword evidence="4" id="KW-1185">Reference proteome</keyword>
<organism evidence="3 4">
    <name type="scientific">Prorocentrum cordatum</name>
    <dbReference type="NCBI Taxonomy" id="2364126"/>
    <lineage>
        <taxon>Eukaryota</taxon>
        <taxon>Sar</taxon>
        <taxon>Alveolata</taxon>
        <taxon>Dinophyceae</taxon>
        <taxon>Prorocentrales</taxon>
        <taxon>Prorocentraceae</taxon>
        <taxon>Prorocentrum</taxon>
    </lineage>
</organism>
<accession>A0ABN9VJH0</accession>